<dbReference type="SUPFAM" id="SSF46626">
    <property type="entry name" value="Cytochrome c"/>
    <property type="match status" value="2"/>
</dbReference>
<protein>
    <submittedName>
        <fullName evidence="8">Cytochrome c4</fullName>
    </submittedName>
</protein>
<evidence type="ECO:0000313" key="10">
    <source>
        <dbReference type="Proteomes" id="UP000675747"/>
    </source>
</evidence>
<dbReference type="AlphaFoldDB" id="A0A8J7VST7"/>
<feature type="binding site" description="axial binding residue" evidence="5">
    <location>
        <position position="144"/>
    </location>
    <ligand>
        <name>heme c</name>
        <dbReference type="ChEBI" id="CHEBI:61717"/>
        <label>2</label>
    </ligand>
    <ligandPart>
        <name>Fe</name>
        <dbReference type="ChEBI" id="CHEBI:18248"/>
    </ligandPart>
</feature>
<feature type="binding site" description="covalent" evidence="4">
    <location>
        <position position="140"/>
    </location>
    <ligand>
        <name>heme c</name>
        <dbReference type="ChEBI" id="CHEBI:61717"/>
        <label>2</label>
    </ligand>
</feature>
<keyword evidence="2 5" id="KW-0479">Metal-binding</keyword>
<feature type="binding site" description="covalent" evidence="4">
    <location>
        <position position="38"/>
    </location>
    <ligand>
        <name>heme c</name>
        <dbReference type="ChEBI" id="CHEBI:61717"/>
        <label>1</label>
    </ligand>
</feature>
<feature type="binding site" description="axial binding residue" evidence="5">
    <location>
        <position position="39"/>
    </location>
    <ligand>
        <name>heme c</name>
        <dbReference type="ChEBI" id="CHEBI:61717"/>
        <label>1</label>
    </ligand>
    <ligandPart>
        <name>Fe</name>
        <dbReference type="ChEBI" id="CHEBI:18248"/>
    </ligandPart>
</feature>
<dbReference type="EMBL" id="JAGQFT010000004">
    <property type="protein sequence ID" value="MBR0561153.1"/>
    <property type="molecule type" value="Genomic_DNA"/>
</dbReference>
<evidence type="ECO:0000256" key="2">
    <source>
        <dbReference type="ARBA" id="ARBA00022723"/>
    </source>
</evidence>
<keyword evidence="3 5" id="KW-0408">Iron</keyword>
<feature type="binding site" description="axial binding residue" evidence="5">
    <location>
        <position position="80"/>
    </location>
    <ligand>
        <name>heme c</name>
        <dbReference type="ChEBI" id="CHEBI:61717"/>
        <label>1</label>
    </ligand>
    <ligandPart>
        <name>Fe</name>
        <dbReference type="ChEBI" id="CHEBI:18248"/>
    </ligandPart>
</feature>
<dbReference type="GO" id="GO:0020037">
    <property type="term" value="F:heme binding"/>
    <property type="evidence" value="ECO:0007669"/>
    <property type="project" value="InterPro"/>
</dbReference>
<dbReference type="InterPro" id="IPR050597">
    <property type="entry name" value="Cytochrome_c_Oxidase_Subunit"/>
</dbReference>
<dbReference type="PANTHER" id="PTHR33751">
    <property type="entry name" value="CBB3-TYPE CYTOCHROME C OXIDASE SUBUNIT FIXP"/>
    <property type="match status" value="1"/>
</dbReference>
<sequence length="238" mass="25239">MIRTLIALLALATGAGLAAPAAAQSPDIGERLEGCAACHGERGEGVGGTVYYPHLAGKPAGYLFEQLRGFRDGRRHFPPMTYLVQYMDDAWLREISGFYAAQPVPRALPHAEAAPMTATQQARARILVREGDPDRDIPPCSACHGETLEGLEPGVPAIVGLPADYVIAQMGSWRTGLRQGAPPDCMATVANRLSLADITLIAQWLSRQPHAADARPAPAASFEPPLACGSLSHAETAR</sequence>
<keyword evidence="10" id="KW-1185">Reference proteome</keyword>
<dbReference type="EMBL" id="JAGQFT020000001">
    <property type="protein sequence ID" value="MBS7455524.1"/>
    <property type="molecule type" value="Genomic_DNA"/>
</dbReference>
<feature type="domain" description="Cytochrome c" evidence="7">
    <location>
        <begin position="126"/>
        <end position="209"/>
    </location>
</feature>
<evidence type="ECO:0000313" key="9">
    <source>
        <dbReference type="EMBL" id="MBS7455524.1"/>
    </source>
</evidence>
<dbReference type="PROSITE" id="PS51007">
    <property type="entry name" value="CYTC"/>
    <property type="match status" value="1"/>
</dbReference>
<proteinExistence type="predicted"/>
<evidence type="ECO:0000256" key="6">
    <source>
        <dbReference type="SAM" id="SignalP"/>
    </source>
</evidence>
<dbReference type="GO" id="GO:0009055">
    <property type="term" value="F:electron transfer activity"/>
    <property type="evidence" value="ECO:0007669"/>
    <property type="project" value="InterPro"/>
</dbReference>
<dbReference type="PIRSF" id="PIRSF000005">
    <property type="entry name" value="Cytochrome_c4"/>
    <property type="match status" value="1"/>
</dbReference>
<evidence type="ECO:0000256" key="3">
    <source>
        <dbReference type="ARBA" id="ARBA00023004"/>
    </source>
</evidence>
<gene>
    <name evidence="9" type="ORF">KB893_000035</name>
    <name evidence="8" type="ORF">KB893_01260</name>
</gene>
<dbReference type="RefSeq" id="WP_211925122.1">
    <property type="nucleotide sequence ID" value="NZ_JAGQFT020000001.1"/>
</dbReference>
<evidence type="ECO:0000256" key="5">
    <source>
        <dbReference type="PIRSR" id="PIRSR000005-2"/>
    </source>
</evidence>
<dbReference type="InterPro" id="IPR024167">
    <property type="entry name" value="Cytochrome_c4-like"/>
</dbReference>
<dbReference type="Pfam" id="PF00034">
    <property type="entry name" value="Cytochrom_C"/>
    <property type="match status" value="1"/>
</dbReference>
<feature type="signal peptide" evidence="6">
    <location>
        <begin position="1"/>
        <end position="23"/>
    </location>
</feature>
<feature type="chain" id="PRO_5042774303" evidence="6">
    <location>
        <begin position="24"/>
        <end position="238"/>
    </location>
</feature>
<comment type="caution">
    <text evidence="8">The sequence shown here is derived from an EMBL/GenBank/DDBJ whole genome shotgun (WGS) entry which is preliminary data.</text>
</comment>
<comment type="PTM">
    <text evidence="4">Binds 2 heme c groups covalently per subunit.</text>
</comment>
<keyword evidence="6" id="KW-0732">Signal</keyword>
<evidence type="ECO:0000256" key="4">
    <source>
        <dbReference type="PIRSR" id="PIRSR000005-1"/>
    </source>
</evidence>
<organism evidence="8">
    <name type="scientific">Coralloluteibacterium stylophorae</name>
    <dbReference type="NCBI Taxonomy" id="1776034"/>
    <lineage>
        <taxon>Bacteria</taxon>
        <taxon>Pseudomonadati</taxon>
        <taxon>Pseudomonadota</taxon>
        <taxon>Gammaproteobacteria</taxon>
        <taxon>Lysobacterales</taxon>
        <taxon>Lysobacteraceae</taxon>
        <taxon>Coralloluteibacterium</taxon>
    </lineage>
</organism>
<dbReference type="InterPro" id="IPR036909">
    <property type="entry name" value="Cyt_c-like_dom_sf"/>
</dbReference>
<name>A0A8J7VST7_9GAMM</name>
<feature type="binding site" description="covalent" evidence="4">
    <location>
        <position position="35"/>
    </location>
    <ligand>
        <name>heme c</name>
        <dbReference type="ChEBI" id="CHEBI:61717"/>
        <label>1</label>
    </ligand>
</feature>
<dbReference type="InterPro" id="IPR009056">
    <property type="entry name" value="Cyt_c-like_dom"/>
</dbReference>
<evidence type="ECO:0000259" key="7">
    <source>
        <dbReference type="PROSITE" id="PS51007"/>
    </source>
</evidence>
<reference evidence="9 10" key="1">
    <citation type="journal article" date="2021" name="Microbiol. Resour. Announc.">
        <title>Draft Genome Sequence of Coralloluteibacterium stylophorae LMG 29479T.</title>
        <authorList>
            <person name="Karlyshev A.V."/>
            <person name="Kudryashova E.B."/>
            <person name="Ariskina E.V."/>
            <person name="Conroy A.P."/>
            <person name="Abidueva E.Y."/>
        </authorList>
    </citation>
    <scope>NUCLEOTIDE SEQUENCE [LARGE SCALE GENOMIC DNA]</scope>
    <source>
        <strain evidence="9 10">LMG 29479</strain>
    </source>
</reference>
<dbReference type="GO" id="GO:0042597">
    <property type="term" value="C:periplasmic space"/>
    <property type="evidence" value="ECO:0007669"/>
    <property type="project" value="InterPro"/>
</dbReference>
<reference evidence="8" key="2">
    <citation type="submission" date="2021-04" db="EMBL/GenBank/DDBJ databases">
        <authorList>
            <person name="Karlyshev A.V."/>
        </authorList>
    </citation>
    <scope>NUCLEOTIDE SEQUENCE</scope>
    <source>
        <strain evidence="8">LMG 29479</strain>
    </source>
</reference>
<feature type="binding site" description="axial binding residue" evidence="5">
    <location>
        <position position="186"/>
    </location>
    <ligand>
        <name>heme c</name>
        <dbReference type="ChEBI" id="CHEBI:61717"/>
        <label>2</label>
    </ligand>
    <ligandPart>
        <name>Fe</name>
        <dbReference type="ChEBI" id="CHEBI:18248"/>
    </ligandPart>
</feature>
<evidence type="ECO:0000313" key="8">
    <source>
        <dbReference type="EMBL" id="MBR0561153.1"/>
    </source>
</evidence>
<dbReference type="GO" id="GO:0005506">
    <property type="term" value="F:iron ion binding"/>
    <property type="evidence" value="ECO:0007669"/>
    <property type="project" value="InterPro"/>
</dbReference>
<accession>A0A8J7VST7</accession>
<evidence type="ECO:0000256" key="1">
    <source>
        <dbReference type="ARBA" id="ARBA00022617"/>
    </source>
</evidence>
<dbReference type="PANTHER" id="PTHR33751:SF11">
    <property type="entry name" value="BLL4483 PROTEIN"/>
    <property type="match status" value="1"/>
</dbReference>
<keyword evidence="1 4" id="KW-0349">Heme</keyword>
<dbReference type="Gene3D" id="1.10.760.10">
    <property type="entry name" value="Cytochrome c-like domain"/>
    <property type="match status" value="2"/>
</dbReference>
<feature type="binding site" description="covalent" evidence="4">
    <location>
        <position position="143"/>
    </location>
    <ligand>
        <name>heme c</name>
        <dbReference type="ChEBI" id="CHEBI:61717"/>
        <label>2</label>
    </ligand>
</feature>
<dbReference type="Proteomes" id="UP000675747">
    <property type="component" value="Unassembled WGS sequence"/>
</dbReference>